<accession>A0ABU0FFT7</accession>
<gene>
    <name evidence="1" type="ORF">J3R73_003269</name>
</gene>
<dbReference type="RefSeq" id="WP_307428866.1">
    <property type="nucleotide sequence ID" value="NZ_JAUSVK010000001.1"/>
</dbReference>
<dbReference type="EMBL" id="JAUSVK010000001">
    <property type="protein sequence ID" value="MDQ0393477.1"/>
    <property type="molecule type" value="Genomic_DNA"/>
</dbReference>
<sequence>MTVSIYPLTHAKAVRLMTKMDHELKSYVKAFIVELDLLIKNGDNDVLIPIAERLLNEIGDMMKSPITTETGITARNAVWETCCDILRTQQDSISCGTRPSPEVRASSFRQ</sequence>
<dbReference type="Proteomes" id="UP001237448">
    <property type="component" value="Unassembled WGS sequence"/>
</dbReference>
<reference evidence="1 2" key="1">
    <citation type="submission" date="2023-07" db="EMBL/GenBank/DDBJ databases">
        <title>Genomic Encyclopedia of Type Strains, Phase IV (KMG-IV): sequencing the most valuable type-strain genomes for metagenomic binning, comparative biology and taxonomic classification.</title>
        <authorList>
            <person name="Goeker M."/>
        </authorList>
    </citation>
    <scope>NUCLEOTIDE SEQUENCE [LARGE SCALE GENOMIC DNA]</scope>
    <source>
        <strain evidence="1 2">DSM 5896</strain>
    </source>
</reference>
<evidence type="ECO:0000313" key="2">
    <source>
        <dbReference type="Proteomes" id="UP001237448"/>
    </source>
</evidence>
<organism evidence="1 2">
    <name type="scientific">Labrys monachus</name>
    <dbReference type="NCBI Taxonomy" id="217067"/>
    <lineage>
        <taxon>Bacteria</taxon>
        <taxon>Pseudomonadati</taxon>
        <taxon>Pseudomonadota</taxon>
        <taxon>Alphaproteobacteria</taxon>
        <taxon>Hyphomicrobiales</taxon>
        <taxon>Xanthobacteraceae</taxon>
        <taxon>Labrys</taxon>
    </lineage>
</organism>
<name>A0ABU0FFT7_9HYPH</name>
<comment type="caution">
    <text evidence="1">The sequence shown here is derived from an EMBL/GenBank/DDBJ whole genome shotgun (WGS) entry which is preliminary data.</text>
</comment>
<protein>
    <submittedName>
        <fullName evidence="1">Uncharacterized protein</fullName>
    </submittedName>
</protein>
<keyword evidence="2" id="KW-1185">Reference proteome</keyword>
<proteinExistence type="predicted"/>
<evidence type="ECO:0000313" key="1">
    <source>
        <dbReference type="EMBL" id="MDQ0393477.1"/>
    </source>
</evidence>